<sequence>MKRDSVETLLDDITKIHEAETTFLSDYEILNVWNERITQLSIIYHTFFYDITGDEYIYHLFIIGLKETVRNYKKALRRCEGYEKENY</sequence>
<organism evidence="1 2">
    <name type="scientific">Variimorphobacter saccharofermentans</name>
    <dbReference type="NCBI Taxonomy" id="2755051"/>
    <lineage>
        <taxon>Bacteria</taxon>
        <taxon>Bacillati</taxon>
        <taxon>Bacillota</taxon>
        <taxon>Clostridia</taxon>
        <taxon>Lachnospirales</taxon>
        <taxon>Lachnospiraceae</taxon>
        <taxon>Variimorphobacter</taxon>
    </lineage>
</organism>
<name>A0A839JUX4_9FIRM</name>
<dbReference type="Proteomes" id="UP000574276">
    <property type="component" value="Unassembled WGS sequence"/>
</dbReference>
<comment type="caution">
    <text evidence="1">The sequence shown here is derived from an EMBL/GenBank/DDBJ whole genome shotgun (WGS) entry which is preliminary data.</text>
</comment>
<protein>
    <submittedName>
        <fullName evidence="1">Uncharacterized protein</fullName>
    </submittedName>
</protein>
<dbReference type="EMBL" id="JACEGA010000001">
    <property type="protein sequence ID" value="MBB2181443.1"/>
    <property type="molecule type" value="Genomic_DNA"/>
</dbReference>
<gene>
    <name evidence="1" type="ORF">H0486_00845</name>
</gene>
<accession>A0A839JUX4</accession>
<evidence type="ECO:0000313" key="2">
    <source>
        <dbReference type="Proteomes" id="UP000574276"/>
    </source>
</evidence>
<reference evidence="1 2" key="1">
    <citation type="submission" date="2020-07" db="EMBL/GenBank/DDBJ databases">
        <title>Characterization and genome sequencing of isolate MD1, a novel member within the family Lachnospiraceae.</title>
        <authorList>
            <person name="Rettenmaier R."/>
            <person name="Di Bello L."/>
            <person name="Zinser C."/>
            <person name="Scheitz K."/>
            <person name="Liebl W."/>
            <person name="Zverlov V."/>
        </authorList>
    </citation>
    <scope>NUCLEOTIDE SEQUENCE [LARGE SCALE GENOMIC DNA]</scope>
    <source>
        <strain evidence="1 2">MD1</strain>
    </source>
</reference>
<keyword evidence="2" id="KW-1185">Reference proteome</keyword>
<dbReference type="AlphaFoldDB" id="A0A839JUX4"/>
<dbReference type="RefSeq" id="WP_228351221.1">
    <property type="nucleotide sequence ID" value="NZ_JACEGA010000001.1"/>
</dbReference>
<proteinExistence type="predicted"/>
<evidence type="ECO:0000313" key="1">
    <source>
        <dbReference type="EMBL" id="MBB2181443.1"/>
    </source>
</evidence>